<dbReference type="Proteomes" id="UP000499080">
    <property type="component" value="Unassembled WGS sequence"/>
</dbReference>
<proteinExistence type="predicted"/>
<evidence type="ECO:0000313" key="2">
    <source>
        <dbReference type="Proteomes" id="UP000499080"/>
    </source>
</evidence>
<feature type="non-terminal residue" evidence="1">
    <location>
        <position position="71"/>
    </location>
</feature>
<evidence type="ECO:0000313" key="1">
    <source>
        <dbReference type="EMBL" id="GBM49961.1"/>
    </source>
</evidence>
<sequence length="71" mass="7988">MVRSRFRRRRDADSKLHLNGDPPFLWTGSSLIMSEFKFPVAGVVKKLKVGVSSVVIVFSSRLKVTNLKIAL</sequence>
<accession>A0A4Y2G9B6</accession>
<organism evidence="1 2">
    <name type="scientific">Araneus ventricosus</name>
    <name type="common">Orbweaver spider</name>
    <name type="synonym">Epeira ventricosa</name>
    <dbReference type="NCBI Taxonomy" id="182803"/>
    <lineage>
        <taxon>Eukaryota</taxon>
        <taxon>Metazoa</taxon>
        <taxon>Ecdysozoa</taxon>
        <taxon>Arthropoda</taxon>
        <taxon>Chelicerata</taxon>
        <taxon>Arachnida</taxon>
        <taxon>Araneae</taxon>
        <taxon>Araneomorphae</taxon>
        <taxon>Entelegynae</taxon>
        <taxon>Araneoidea</taxon>
        <taxon>Araneidae</taxon>
        <taxon>Araneus</taxon>
    </lineage>
</organism>
<reference evidence="1 2" key="1">
    <citation type="journal article" date="2019" name="Sci. Rep.">
        <title>Orb-weaving spider Araneus ventricosus genome elucidates the spidroin gene catalogue.</title>
        <authorList>
            <person name="Kono N."/>
            <person name="Nakamura H."/>
            <person name="Ohtoshi R."/>
            <person name="Moran D.A.P."/>
            <person name="Shinohara A."/>
            <person name="Yoshida Y."/>
            <person name="Fujiwara M."/>
            <person name="Mori M."/>
            <person name="Tomita M."/>
            <person name="Arakawa K."/>
        </authorList>
    </citation>
    <scope>NUCLEOTIDE SEQUENCE [LARGE SCALE GENOMIC DNA]</scope>
</reference>
<keyword evidence="2" id="KW-1185">Reference proteome</keyword>
<name>A0A4Y2G9B6_ARAVE</name>
<dbReference type="AlphaFoldDB" id="A0A4Y2G9B6"/>
<dbReference type="EMBL" id="BGPR01253632">
    <property type="protein sequence ID" value="GBM49961.1"/>
    <property type="molecule type" value="Genomic_DNA"/>
</dbReference>
<protein>
    <submittedName>
        <fullName evidence="1">Uncharacterized protein</fullName>
    </submittedName>
</protein>
<comment type="caution">
    <text evidence="1">The sequence shown here is derived from an EMBL/GenBank/DDBJ whole genome shotgun (WGS) entry which is preliminary data.</text>
</comment>
<gene>
    <name evidence="1" type="ORF">AVEN_225518_1</name>
</gene>